<evidence type="ECO:0000256" key="2">
    <source>
        <dbReference type="SAM" id="MobiDB-lite"/>
    </source>
</evidence>
<accession>Q3SVX9</accession>
<dbReference type="Pfam" id="PF14559">
    <property type="entry name" value="TPR_19"/>
    <property type="match status" value="1"/>
</dbReference>
<feature type="repeat" description="TPR" evidence="1">
    <location>
        <begin position="77"/>
        <end position="110"/>
    </location>
</feature>
<dbReference type="STRING" id="323098.Nwi_0295"/>
<keyword evidence="3" id="KW-0732">Signal</keyword>
<keyword evidence="1" id="KW-0802">TPR repeat</keyword>
<name>Q3SVX9_NITWN</name>
<dbReference type="GO" id="GO:0035269">
    <property type="term" value="P:protein O-linked glycosylation via mannose"/>
    <property type="evidence" value="ECO:0007669"/>
    <property type="project" value="TreeGrafter"/>
</dbReference>
<feature type="compositionally biased region" description="Basic and acidic residues" evidence="2">
    <location>
        <begin position="277"/>
        <end position="290"/>
    </location>
</feature>
<dbReference type="Proteomes" id="UP000002531">
    <property type="component" value="Chromosome"/>
</dbReference>
<dbReference type="eggNOG" id="COG5010">
    <property type="taxonomic scope" value="Bacteria"/>
</dbReference>
<dbReference type="Pfam" id="PF13174">
    <property type="entry name" value="TPR_6"/>
    <property type="match status" value="1"/>
</dbReference>
<dbReference type="SUPFAM" id="SSF48452">
    <property type="entry name" value="TPR-like"/>
    <property type="match status" value="1"/>
</dbReference>
<sequence length="290" mass="31186">MKSTMRRQSCLARLLASSTVTAMLAIGLGGCQTAAISDVTGSLGAKAETKSEKHSGTDPHRTVEVYGERFRANPKDADAALRYGLALRAIGQRAQAVAVLERAAILNPGNKVVLAGWGRALAENGQSQQAFDVLSRAHTPASPDWRILSVQGTTLDKLGRHDDARRYYASALRIMPDEPSVLSNLGMSYVLTKELPKAEETLRRAHAGAPVDSRIRQNLALAVGLQGRFDEAENIVKADLPIDEAAANVAYLKQMLGRGGDARVGAADNVRRNSRRSRADSDPRPDRPVS</sequence>
<dbReference type="Gene3D" id="1.25.40.10">
    <property type="entry name" value="Tetratricopeptide repeat domain"/>
    <property type="match status" value="1"/>
</dbReference>
<dbReference type="PANTHER" id="PTHR44216">
    <property type="entry name" value="PROTEIN O-MANNOSYL-TRANSFERASE TMTC2"/>
    <property type="match status" value="1"/>
</dbReference>
<dbReference type="SMART" id="SM00028">
    <property type="entry name" value="TPR"/>
    <property type="match status" value="4"/>
</dbReference>
<dbReference type="KEGG" id="nwi:Nwi_0295"/>
<evidence type="ECO:0000256" key="3">
    <source>
        <dbReference type="SAM" id="SignalP"/>
    </source>
</evidence>
<dbReference type="PANTHER" id="PTHR44216:SF3">
    <property type="entry name" value="PROTEIN O-MANNOSYL-TRANSFERASE TMTC2"/>
    <property type="match status" value="1"/>
</dbReference>
<feature type="chain" id="PRO_5004229271" evidence="3">
    <location>
        <begin position="23"/>
        <end position="290"/>
    </location>
</feature>
<organism evidence="4 5">
    <name type="scientific">Nitrobacter winogradskyi (strain ATCC 25391 / DSM 10237 / CIP 104748 / NCIMB 11846 / Nb-255)</name>
    <dbReference type="NCBI Taxonomy" id="323098"/>
    <lineage>
        <taxon>Bacteria</taxon>
        <taxon>Pseudomonadati</taxon>
        <taxon>Pseudomonadota</taxon>
        <taxon>Alphaproteobacteria</taxon>
        <taxon>Hyphomicrobiales</taxon>
        <taxon>Nitrobacteraceae</taxon>
        <taxon>Nitrobacter</taxon>
    </lineage>
</organism>
<proteinExistence type="predicted"/>
<dbReference type="AlphaFoldDB" id="Q3SVX9"/>
<dbReference type="PROSITE" id="PS51257">
    <property type="entry name" value="PROKAR_LIPOPROTEIN"/>
    <property type="match status" value="1"/>
</dbReference>
<dbReference type="PROSITE" id="PS50005">
    <property type="entry name" value="TPR"/>
    <property type="match status" value="2"/>
</dbReference>
<evidence type="ECO:0000313" key="5">
    <source>
        <dbReference type="Proteomes" id="UP000002531"/>
    </source>
</evidence>
<dbReference type="HOGENOM" id="CLU_072295_0_0_5"/>
<dbReference type="PIRSF" id="PIRSF035836">
    <property type="entry name" value="UCP035836"/>
    <property type="match status" value="1"/>
</dbReference>
<evidence type="ECO:0000256" key="1">
    <source>
        <dbReference type="PROSITE-ProRule" id="PRU00339"/>
    </source>
</evidence>
<protein>
    <submittedName>
        <fullName evidence="4">TPR repeat protein</fullName>
    </submittedName>
</protein>
<dbReference type="InterPro" id="IPR052384">
    <property type="entry name" value="TMTC_O-mannosyltransferase"/>
</dbReference>
<dbReference type="InterPro" id="IPR019734">
    <property type="entry name" value="TPR_rpt"/>
</dbReference>
<evidence type="ECO:0000313" key="4">
    <source>
        <dbReference type="EMBL" id="ABA03562.1"/>
    </source>
</evidence>
<feature type="region of interest" description="Disordered" evidence="2">
    <location>
        <begin position="261"/>
        <end position="290"/>
    </location>
</feature>
<gene>
    <name evidence="4" type="ordered locus">Nwi_0295</name>
</gene>
<dbReference type="GO" id="GO:0000030">
    <property type="term" value="F:mannosyltransferase activity"/>
    <property type="evidence" value="ECO:0007669"/>
    <property type="project" value="TreeGrafter"/>
</dbReference>
<keyword evidence="5" id="KW-1185">Reference proteome</keyword>
<reference evidence="4 5" key="1">
    <citation type="journal article" date="2006" name="Appl. Environ. Microbiol.">
        <title>Genome sequence of the chemolithoautotrophic nitrite-oxidizing bacterium Nitrobacter winogradskyi Nb-255.</title>
        <authorList>
            <person name="Starkenburg S.R."/>
            <person name="Chain P.S."/>
            <person name="Sayavedra-Soto L.A."/>
            <person name="Hauser L."/>
            <person name="Land M.L."/>
            <person name="Larimer F.W."/>
            <person name="Malfatti S.A."/>
            <person name="Klotz M.G."/>
            <person name="Bottomley P.J."/>
            <person name="Arp D.J."/>
            <person name="Hickey W.J."/>
        </authorList>
    </citation>
    <scope>NUCLEOTIDE SEQUENCE [LARGE SCALE GENOMIC DNA]</scope>
    <source>
        <strain evidence="5">ATCC 25391 / DSM 10237 / CIP 104748 / NCIMB 11846 / Nb-255</strain>
    </source>
</reference>
<dbReference type="EMBL" id="CP000115">
    <property type="protein sequence ID" value="ABA03562.1"/>
    <property type="molecule type" value="Genomic_DNA"/>
</dbReference>
<feature type="repeat" description="TPR" evidence="1">
    <location>
        <begin position="145"/>
        <end position="178"/>
    </location>
</feature>
<dbReference type="InterPro" id="IPR011990">
    <property type="entry name" value="TPR-like_helical_dom_sf"/>
</dbReference>
<feature type="signal peptide" evidence="3">
    <location>
        <begin position="1"/>
        <end position="22"/>
    </location>
</feature>
<dbReference type="InterPro" id="IPR014596">
    <property type="entry name" value="UCP035836"/>
</dbReference>